<dbReference type="GO" id="GO:0008878">
    <property type="term" value="F:glucose-1-phosphate adenylyltransferase activity"/>
    <property type="evidence" value="ECO:0007669"/>
    <property type="project" value="InterPro"/>
</dbReference>
<reference evidence="5 6" key="1">
    <citation type="journal article" date="2017" name="Int. J. Syst. Evol. Microbiol.">
        <title>Bacillus mangrovi sp. nov., isolated from a sediment sample from a mangrove forest.</title>
        <authorList>
            <person name="Gupta V."/>
            <person name="Singh P.K."/>
            <person name="Korpole S."/>
            <person name="Tanuku N.R.S."/>
            <person name="Pinnaka A.K."/>
        </authorList>
    </citation>
    <scope>NUCLEOTIDE SEQUENCE [LARGE SCALE GENOMIC DNA]</scope>
    <source>
        <strain evidence="5 6">KCTC 33872</strain>
    </source>
</reference>
<feature type="domain" description="Glucose-1-phosphate adenylyltransferase/Bifunctional protein GlmU-like C-terminal hexapeptide" evidence="4">
    <location>
        <begin position="251"/>
        <end position="317"/>
    </location>
</feature>
<dbReference type="CDD" id="cd04651">
    <property type="entry name" value="LbH_G1P_AT_C"/>
    <property type="match status" value="1"/>
</dbReference>
<dbReference type="AlphaFoldDB" id="A0A7X2S7S9"/>
<proteinExistence type="inferred from homology"/>
<evidence type="ECO:0000259" key="4">
    <source>
        <dbReference type="Pfam" id="PF24894"/>
    </source>
</evidence>
<evidence type="ECO:0000256" key="1">
    <source>
        <dbReference type="ARBA" id="ARBA00010443"/>
    </source>
</evidence>
<name>A0A7X2S7S9_9BACI</name>
<dbReference type="InterPro" id="IPR056818">
    <property type="entry name" value="GlmU/GlgC-like_hexapep"/>
</dbReference>
<keyword evidence="6" id="KW-1185">Reference proteome</keyword>
<organism evidence="5 6">
    <name type="scientific">Metabacillus mangrovi</name>
    <dbReference type="NCBI Taxonomy" id="1491830"/>
    <lineage>
        <taxon>Bacteria</taxon>
        <taxon>Bacillati</taxon>
        <taxon>Bacillota</taxon>
        <taxon>Bacilli</taxon>
        <taxon>Bacillales</taxon>
        <taxon>Bacillaceae</taxon>
        <taxon>Metabacillus</taxon>
    </lineage>
</organism>
<dbReference type="Pfam" id="PF00483">
    <property type="entry name" value="NTP_transferase"/>
    <property type="match status" value="1"/>
</dbReference>
<evidence type="ECO:0000259" key="3">
    <source>
        <dbReference type="Pfam" id="PF00483"/>
    </source>
</evidence>
<accession>A0A7X2S7S9</accession>
<dbReference type="SUPFAM" id="SSF51161">
    <property type="entry name" value="Trimeric LpxA-like enzymes"/>
    <property type="match status" value="1"/>
</dbReference>
<evidence type="ECO:0000313" key="5">
    <source>
        <dbReference type="EMBL" id="MTH54396.1"/>
    </source>
</evidence>
<dbReference type="RefSeq" id="WP_155112913.1">
    <property type="nucleotide sequence ID" value="NZ_WMIB01000014.1"/>
</dbReference>
<dbReference type="CDD" id="cd02508">
    <property type="entry name" value="ADP_Glucose_PP"/>
    <property type="match status" value="1"/>
</dbReference>
<evidence type="ECO:0000256" key="2">
    <source>
        <dbReference type="ARBA" id="ARBA00023056"/>
    </source>
</evidence>
<evidence type="ECO:0000313" key="6">
    <source>
        <dbReference type="Proteomes" id="UP000434639"/>
    </source>
</evidence>
<comment type="similarity">
    <text evidence="1">Belongs to the bacterial/plant glucose-1-phosphate adenylyltransferase family.</text>
</comment>
<dbReference type="Gene3D" id="2.160.10.10">
    <property type="entry name" value="Hexapeptide repeat proteins"/>
    <property type="match status" value="1"/>
</dbReference>
<dbReference type="SUPFAM" id="SSF53448">
    <property type="entry name" value="Nucleotide-diphospho-sugar transferases"/>
    <property type="match status" value="1"/>
</dbReference>
<keyword evidence="2" id="KW-0320">Glycogen biosynthesis</keyword>
<dbReference type="InterPro" id="IPR011004">
    <property type="entry name" value="Trimer_LpxA-like_sf"/>
</dbReference>
<dbReference type="InterPro" id="IPR011831">
    <property type="entry name" value="ADP-Glc_PPase"/>
</dbReference>
<sequence length="342" mass="39211">MNMNLLGVIDATAHSQDIDDLIQNRSMAAIPFGGRYRLIDFVLSNMVNSGVDSVGIFPKYQYRSLMDHLGSGREWDLNRKRDGLFFFPSPHLHEEYDEFGSFRQFKDHFDYFRRSRQDYTIIANSHTVCNIDFCKVLKHHVDMGCDVTEICKDGRSLQMYIIKTSLLKDLISSYDDRGFRTLNQVVNEGRSQMNICEYSFKGYVAVIDSIKSYYQYSLDLLKPEVWKELFPKNAPVYTKVKDEPPTKYLKSSYVRNSMIANGCRIEGHVENSIIFRAVHIGKDTVIKNGIIMQKSSIGENCVLENVILDKDVKVGNHETLKGTMEHPVVLRKGSVQGALMKS</sequence>
<gene>
    <name evidence="5" type="ORF">GKZ89_13415</name>
</gene>
<dbReference type="InterPro" id="IPR029044">
    <property type="entry name" value="Nucleotide-diphossugar_trans"/>
</dbReference>
<dbReference type="Proteomes" id="UP000434639">
    <property type="component" value="Unassembled WGS sequence"/>
</dbReference>
<dbReference type="OrthoDB" id="9801810at2"/>
<keyword evidence="5" id="KW-0548">Nucleotidyltransferase</keyword>
<protein>
    <submittedName>
        <fullName evidence="5">Glucose-1-phosphate adenylyltransferase</fullName>
    </submittedName>
</protein>
<comment type="caution">
    <text evidence="5">The sequence shown here is derived from an EMBL/GenBank/DDBJ whole genome shotgun (WGS) entry which is preliminary data.</text>
</comment>
<keyword evidence="5" id="KW-0808">Transferase</keyword>
<dbReference type="PANTHER" id="PTHR43523:SF6">
    <property type="entry name" value="GLYCOGEN BIOSYNTHESIS PROTEIN GLGD"/>
    <property type="match status" value="1"/>
</dbReference>
<dbReference type="Gene3D" id="3.90.550.10">
    <property type="entry name" value="Spore Coat Polysaccharide Biosynthesis Protein SpsA, Chain A"/>
    <property type="match status" value="2"/>
</dbReference>
<feature type="domain" description="Nucleotidyl transferase" evidence="3">
    <location>
        <begin position="25"/>
        <end position="148"/>
    </location>
</feature>
<dbReference type="InterPro" id="IPR005835">
    <property type="entry name" value="NTP_transferase_dom"/>
</dbReference>
<dbReference type="Pfam" id="PF24894">
    <property type="entry name" value="Hexapep_GlmU"/>
    <property type="match status" value="1"/>
</dbReference>
<dbReference type="PANTHER" id="PTHR43523">
    <property type="entry name" value="GLUCOSE-1-PHOSPHATE ADENYLYLTRANSFERASE-RELATED"/>
    <property type="match status" value="1"/>
</dbReference>
<dbReference type="GO" id="GO:0005978">
    <property type="term" value="P:glycogen biosynthetic process"/>
    <property type="evidence" value="ECO:0007669"/>
    <property type="project" value="UniProtKB-KW"/>
</dbReference>
<dbReference type="EMBL" id="WMIB01000014">
    <property type="protein sequence ID" value="MTH54396.1"/>
    <property type="molecule type" value="Genomic_DNA"/>
</dbReference>